<dbReference type="NCBIfam" id="TIGR01409">
    <property type="entry name" value="TAT_signal_seq"/>
    <property type="match status" value="1"/>
</dbReference>
<accession>A0A5E4VW12</accession>
<dbReference type="InterPro" id="IPR051010">
    <property type="entry name" value="BCAA_transport"/>
</dbReference>
<dbReference type="Proteomes" id="UP000400981">
    <property type="component" value="Unassembled WGS sequence"/>
</dbReference>
<feature type="domain" description="Leucine-binding protein" evidence="3">
    <location>
        <begin position="37"/>
        <end position="371"/>
    </location>
</feature>
<reference evidence="4 5" key="1">
    <citation type="submission" date="2019-08" db="EMBL/GenBank/DDBJ databases">
        <authorList>
            <person name="Peeters C."/>
        </authorList>
    </citation>
    <scope>NUCLEOTIDE SEQUENCE [LARGE SCALE GENOMIC DNA]</scope>
    <source>
        <strain evidence="4 5">LMG 31012</strain>
    </source>
</reference>
<dbReference type="EMBL" id="CABPSH010000006">
    <property type="protein sequence ID" value="VVE15185.1"/>
    <property type="molecule type" value="Genomic_DNA"/>
</dbReference>
<dbReference type="Pfam" id="PF13458">
    <property type="entry name" value="Peripla_BP_6"/>
    <property type="match status" value="1"/>
</dbReference>
<evidence type="ECO:0000256" key="2">
    <source>
        <dbReference type="ARBA" id="ARBA00022729"/>
    </source>
</evidence>
<evidence type="ECO:0000259" key="3">
    <source>
        <dbReference type="Pfam" id="PF13458"/>
    </source>
</evidence>
<evidence type="ECO:0000256" key="1">
    <source>
        <dbReference type="ARBA" id="ARBA00010062"/>
    </source>
</evidence>
<protein>
    <submittedName>
        <fullName evidence="4">Branched-chain amino acid ABC transporter substrate-binding protein</fullName>
    </submittedName>
</protein>
<name>A0A5E4VW12_9BURK</name>
<dbReference type="CDD" id="cd20378">
    <property type="entry name" value="PBP1_SBP-like"/>
    <property type="match status" value="1"/>
</dbReference>
<dbReference type="Gene3D" id="3.40.50.2300">
    <property type="match status" value="2"/>
</dbReference>
<dbReference type="PANTHER" id="PTHR30483:SF6">
    <property type="entry name" value="PERIPLASMIC BINDING PROTEIN OF ABC TRANSPORTER FOR NATURAL AMINO ACIDS"/>
    <property type="match status" value="1"/>
</dbReference>
<dbReference type="InterPro" id="IPR028081">
    <property type="entry name" value="Leu-bd"/>
</dbReference>
<proteinExistence type="inferred from homology"/>
<dbReference type="RefSeq" id="WP_150589987.1">
    <property type="nucleotide sequence ID" value="NZ_CABPSH010000006.1"/>
</dbReference>
<dbReference type="SUPFAM" id="SSF53822">
    <property type="entry name" value="Periplasmic binding protein-like I"/>
    <property type="match status" value="1"/>
</dbReference>
<dbReference type="PROSITE" id="PS51318">
    <property type="entry name" value="TAT"/>
    <property type="match status" value="1"/>
</dbReference>
<dbReference type="InterPro" id="IPR028082">
    <property type="entry name" value="Peripla_BP_I"/>
</dbReference>
<dbReference type="AlphaFoldDB" id="A0A5E4VW12"/>
<comment type="similarity">
    <text evidence="1">Belongs to the leucine-binding protein family.</text>
</comment>
<evidence type="ECO:0000313" key="4">
    <source>
        <dbReference type="EMBL" id="VVE15185.1"/>
    </source>
</evidence>
<keyword evidence="2" id="KW-0732">Signal</keyword>
<keyword evidence="5" id="KW-1185">Reference proteome</keyword>
<dbReference type="InterPro" id="IPR019546">
    <property type="entry name" value="TAT_signal_bac_arc"/>
</dbReference>
<dbReference type="InterPro" id="IPR006311">
    <property type="entry name" value="TAT_signal"/>
</dbReference>
<organism evidence="4 5">
    <name type="scientific">Pandoraea eparura</name>
    <dbReference type="NCBI Taxonomy" id="2508291"/>
    <lineage>
        <taxon>Bacteria</taxon>
        <taxon>Pseudomonadati</taxon>
        <taxon>Pseudomonadota</taxon>
        <taxon>Betaproteobacteria</taxon>
        <taxon>Burkholderiales</taxon>
        <taxon>Burkholderiaceae</taxon>
        <taxon>Pandoraea</taxon>
    </lineage>
</organism>
<gene>
    <name evidence="4" type="ORF">PEP31012_02847</name>
</gene>
<sequence length="401" mass="43653">MKRRDFLRLSAAAGLAGGFGVADIQRALAADGLDLYMLSAFSGPFAANGKFGEMGGRLAVKSLSPSMGRSVAYHTIDTQGNTGTAVRKIQEAINQKQGRLFLGGALSSEALAVSREIEHAGGVYITYVGADEITGSACNRATFRWAVPTYGAIRQTVAPVADMLPKAKRWYTITPQYVFGEGLLNNAKDVFREKGIEHVGNSYHSLQDKEFSGYLTNAAASNADVLLILNFSQQSIDTLRQAVSFGLKKKMKIVVAWSAGLDQFATLGPDICEDVFFGVQYWHGHDAPANRAFVALNREVNRATPTYFTAADFAVTSMMLDAVRRANTTDPKRVAQTLESMKWAGITGDEEMRAFDHQVSKNYFLMRGKAKAKMRDADDFAEVVSFGKSFPSQGQSQCKLA</sequence>
<dbReference type="OrthoDB" id="8766630at2"/>
<dbReference type="PANTHER" id="PTHR30483">
    <property type="entry name" value="LEUCINE-SPECIFIC-BINDING PROTEIN"/>
    <property type="match status" value="1"/>
</dbReference>
<evidence type="ECO:0000313" key="5">
    <source>
        <dbReference type="Proteomes" id="UP000400981"/>
    </source>
</evidence>